<accession>S6A807</accession>
<evidence type="ECO:0000313" key="2">
    <source>
        <dbReference type="Proteomes" id="UP000015620"/>
    </source>
</evidence>
<protein>
    <submittedName>
        <fullName evidence="1">Uncharacterized protein</fullName>
    </submittedName>
</protein>
<gene>
    <name evidence="1" type="ORF">TPE_0508</name>
</gene>
<name>S6A807_9SPIR</name>
<evidence type="ECO:0000313" key="1">
    <source>
        <dbReference type="EMBL" id="AGT43004.1"/>
    </source>
</evidence>
<dbReference type="EMBL" id="CP004120">
    <property type="protein sequence ID" value="AGT43004.1"/>
    <property type="molecule type" value="Genomic_DNA"/>
</dbReference>
<keyword evidence="2" id="KW-1185">Reference proteome</keyword>
<dbReference type="Proteomes" id="UP000015620">
    <property type="component" value="Chromosome"/>
</dbReference>
<dbReference type="STRING" id="1291379.TPE_0508"/>
<sequence>MHFFKLRLQKRGKINNPQNLKIFPVVYFIGRFILSNANGVA</sequence>
<reference evidence="1 2" key="1">
    <citation type="journal article" date="2013" name="PLoS ONE">
        <title>Genome-Wide Relatedness of Treponema pedis, from Gingiva and Necrotic Skin Lesions of Pigs, with the Human Oral Pathogen Treponema denticola.</title>
        <authorList>
            <person name="Svartstrom O."/>
            <person name="Mushtaq M."/>
            <person name="Pringle M."/>
            <person name="Segerman B."/>
        </authorList>
    </citation>
    <scope>NUCLEOTIDE SEQUENCE [LARGE SCALE GENOMIC DNA]</scope>
    <source>
        <strain evidence="1">T A4</strain>
    </source>
</reference>
<dbReference type="PATRIC" id="fig|1291379.3.peg.511"/>
<organism evidence="1 2">
    <name type="scientific">Treponema pedis str. T A4</name>
    <dbReference type="NCBI Taxonomy" id="1291379"/>
    <lineage>
        <taxon>Bacteria</taxon>
        <taxon>Pseudomonadati</taxon>
        <taxon>Spirochaetota</taxon>
        <taxon>Spirochaetia</taxon>
        <taxon>Spirochaetales</taxon>
        <taxon>Treponemataceae</taxon>
        <taxon>Treponema</taxon>
    </lineage>
</organism>
<dbReference type="AlphaFoldDB" id="S6A807"/>
<dbReference type="KEGG" id="tped:TPE_0508"/>
<dbReference type="HOGENOM" id="CLU_219162_0_0_12"/>
<proteinExistence type="predicted"/>